<feature type="binding site" evidence="6">
    <location>
        <position position="61"/>
    </location>
    <ligand>
        <name>ATP</name>
        <dbReference type="ChEBI" id="CHEBI:30616"/>
    </ligand>
</feature>
<keyword evidence="1" id="KW-0723">Serine/threonine-protein kinase</keyword>
<feature type="domain" description="Protein kinase" evidence="7">
    <location>
        <begin position="32"/>
        <end position="363"/>
    </location>
</feature>
<reference evidence="8 9" key="1">
    <citation type="submission" date="2024-07" db="EMBL/GenBank/DDBJ databases">
        <title>Section-level genome sequencing and comparative genomics of Aspergillus sections Usti and Cavernicolus.</title>
        <authorList>
            <consortium name="Lawrence Berkeley National Laboratory"/>
            <person name="Nybo J.L."/>
            <person name="Vesth T.C."/>
            <person name="Theobald S."/>
            <person name="Frisvad J.C."/>
            <person name="Larsen T.O."/>
            <person name="Kjaerboelling I."/>
            <person name="Rothschild-Mancinelli K."/>
            <person name="Lyhne E.K."/>
            <person name="Kogle M.E."/>
            <person name="Barry K."/>
            <person name="Clum A."/>
            <person name="Na H."/>
            <person name="Ledsgaard L."/>
            <person name="Lin J."/>
            <person name="Lipzen A."/>
            <person name="Kuo A."/>
            <person name="Riley R."/>
            <person name="Mondo S."/>
            <person name="Labutti K."/>
            <person name="Haridas S."/>
            <person name="Pangalinan J."/>
            <person name="Salamov A.A."/>
            <person name="Simmons B.A."/>
            <person name="Magnuson J.K."/>
            <person name="Chen J."/>
            <person name="Drula E."/>
            <person name="Henrissat B."/>
            <person name="Wiebenga A."/>
            <person name="Lubbers R.J."/>
            <person name="Gomes A.C."/>
            <person name="Makela M.R."/>
            <person name="Stajich J."/>
            <person name="Grigoriev I.V."/>
            <person name="Mortensen U.H."/>
            <person name="De Vries R.P."/>
            <person name="Baker S.E."/>
            <person name="Andersen M.R."/>
        </authorList>
    </citation>
    <scope>NUCLEOTIDE SEQUENCE [LARGE SCALE GENOMIC DNA]</scope>
    <source>
        <strain evidence="8 9">CBS 209.92</strain>
    </source>
</reference>
<dbReference type="EMBL" id="JBFTWV010000180">
    <property type="protein sequence ID" value="KAL2784421.1"/>
    <property type="molecule type" value="Genomic_DNA"/>
</dbReference>
<dbReference type="SMART" id="SM00220">
    <property type="entry name" value="S_TKc"/>
    <property type="match status" value="1"/>
</dbReference>
<dbReference type="InterPro" id="IPR051175">
    <property type="entry name" value="CLK_kinases"/>
</dbReference>
<dbReference type="InterPro" id="IPR000719">
    <property type="entry name" value="Prot_kinase_dom"/>
</dbReference>
<keyword evidence="2" id="KW-0808">Transferase</keyword>
<dbReference type="PROSITE" id="PS00107">
    <property type="entry name" value="PROTEIN_KINASE_ATP"/>
    <property type="match status" value="1"/>
</dbReference>
<keyword evidence="9" id="KW-1185">Reference proteome</keyword>
<sequence>MYIPIEDVEMLERYRPGGYHPARIGDHLHNRYEVIQKLGYGSYSTIWLASDKTLDRVVAVKSCTADANPHELNVLTRLSTSRQNPAVDPGKDLIPSILGTFTVNPPNGSHLCYVSTPAKMSIADTKDASYHRLFTLEVARSPSARLALAVCYLHSNGFVHGDIHDGNLMPITRFDSKELPPCIPSHAIIPVWLGKPSGDVTLPEARILLSDFGETFYPLDENKFESHTPLISRAPEAHLEAGVTPLSFPSDIWSLACTIWDIVGQSPLFEGFLASADDIICEHVEALGILPREWWDGTTLNGRSYRSWEGRFEDCVQQPRRAERMPNFEPAERDALFAMVRSMLSFKPESRPSAEDVLASEWMVKWALPECEKVWKS</sequence>
<dbReference type="Pfam" id="PF00069">
    <property type="entry name" value="Pkinase"/>
    <property type="match status" value="1"/>
</dbReference>
<proteinExistence type="predicted"/>
<dbReference type="Gene3D" id="3.30.200.20">
    <property type="entry name" value="Phosphorylase Kinase, domain 1"/>
    <property type="match status" value="1"/>
</dbReference>
<dbReference type="InterPro" id="IPR011009">
    <property type="entry name" value="Kinase-like_dom_sf"/>
</dbReference>
<evidence type="ECO:0000313" key="8">
    <source>
        <dbReference type="EMBL" id="KAL2784421.1"/>
    </source>
</evidence>
<evidence type="ECO:0000256" key="6">
    <source>
        <dbReference type="PROSITE-ProRule" id="PRU10141"/>
    </source>
</evidence>
<evidence type="ECO:0000256" key="5">
    <source>
        <dbReference type="ARBA" id="ARBA00022840"/>
    </source>
</evidence>
<dbReference type="Proteomes" id="UP001610563">
    <property type="component" value="Unassembled WGS sequence"/>
</dbReference>
<name>A0ABR4FMD0_9EURO</name>
<keyword evidence="5 6" id="KW-0067">ATP-binding</keyword>
<protein>
    <submittedName>
        <fullName evidence="8">Kinase-like domain-containing protein</fullName>
    </submittedName>
</protein>
<keyword evidence="3 6" id="KW-0547">Nucleotide-binding</keyword>
<dbReference type="PANTHER" id="PTHR45646">
    <property type="entry name" value="SERINE/THREONINE-PROTEIN KINASE DOA-RELATED"/>
    <property type="match status" value="1"/>
</dbReference>
<accession>A0ABR4FMD0</accession>
<evidence type="ECO:0000259" key="7">
    <source>
        <dbReference type="PROSITE" id="PS50011"/>
    </source>
</evidence>
<evidence type="ECO:0000256" key="4">
    <source>
        <dbReference type="ARBA" id="ARBA00022777"/>
    </source>
</evidence>
<dbReference type="PROSITE" id="PS50011">
    <property type="entry name" value="PROTEIN_KINASE_DOM"/>
    <property type="match status" value="1"/>
</dbReference>
<evidence type="ECO:0000256" key="2">
    <source>
        <dbReference type="ARBA" id="ARBA00022679"/>
    </source>
</evidence>
<dbReference type="PANTHER" id="PTHR45646:SF11">
    <property type="entry name" value="SERINE_THREONINE-PROTEIN KINASE DOA"/>
    <property type="match status" value="1"/>
</dbReference>
<dbReference type="SUPFAM" id="SSF56112">
    <property type="entry name" value="Protein kinase-like (PK-like)"/>
    <property type="match status" value="1"/>
</dbReference>
<organism evidence="8 9">
    <name type="scientific">Aspergillus keveii</name>
    <dbReference type="NCBI Taxonomy" id="714993"/>
    <lineage>
        <taxon>Eukaryota</taxon>
        <taxon>Fungi</taxon>
        <taxon>Dikarya</taxon>
        <taxon>Ascomycota</taxon>
        <taxon>Pezizomycotina</taxon>
        <taxon>Eurotiomycetes</taxon>
        <taxon>Eurotiomycetidae</taxon>
        <taxon>Eurotiales</taxon>
        <taxon>Aspergillaceae</taxon>
        <taxon>Aspergillus</taxon>
        <taxon>Aspergillus subgen. Nidulantes</taxon>
    </lineage>
</organism>
<dbReference type="InterPro" id="IPR017441">
    <property type="entry name" value="Protein_kinase_ATP_BS"/>
</dbReference>
<dbReference type="Gene3D" id="1.10.510.10">
    <property type="entry name" value="Transferase(Phosphotransferase) domain 1"/>
    <property type="match status" value="1"/>
</dbReference>
<keyword evidence="4" id="KW-0418">Kinase</keyword>
<evidence type="ECO:0000256" key="1">
    <source>
        <dbReference type="ARBA" id="ARBA00022527"/>
    </source>
</evidence>
<evidence type="ECO:0000256" key="3">
    <source>
        <dbReference type="ARBA" id="ARBA00022741"/>
    </source>
</evidence>
<gene>
    <name evidence="8" type="ORF">BJX66DRAFT_348388</name>
</gene>
<comment type="caution">
    <text evidence="8">The sequence shown here is derived from an EMBL/GenBank/DDBJ whole genome shotgun (WGS) entry which is preliminary data.</text>
</comment>
<evidence type="ECO:0000313" key="9">
    <source>
        <dbReference type="Proteomes" id="UP001610563"/>
    </source>
</evidence>